<feature type="domain" description="HTH cro/C1-type" evidence="1">
    <location>
        <begin position="27"/>
        <end position="67"/>
    </location>
</feature>
<dbReference type="Gene3D" id="1.10.260.40">
    <property type="entry name" value="lambda repressor-like DNA-binding domains"/>
    <property type="match status" value="1"/>
</dbReference>
<evidence type="ECO:0000259" key="1">
    <source>
        <dbReference type="PROSITE" id="PS50943"/>
    </source>
</evidence>
<dbReference type="SUPFAM" id="SSF47413">
    <property type="entry name" value="lambda repressor-like DNA-binding domains"/>
    <property type="match status" value="1"/>
</dbReference>
<evidence type="ECO:0000313" key="2">
    <source>
        <dbReference type="EMBL" id="KYD09654.1"/>
    </source>
</evidence>
<proteinExistence type="predicted"/>
<gene>
    <name evidence="2" type="ORF">B4119_2502</name>
</gene>
<dbReference type="STRING" id="81408.B4119_2502"/>
<sequence length="77" mass="8776">MNIKTETGYICRLKVIFAEEGIKHGWFAEKIGVSKGTLSAIVNNKQLPSFDVAYAICQELKRPIHEIWIKKEPTQSE</sequence>
<dbReference type="InterPro" id="IPR001387">
    <property type="entry name" value="Cro/C1-type_HTH"/>
</dbReference>
<dbReference type="PROSITE" id="PS50943">
    <property type="entry name" value="HTH_CROC1"/>
    <property type="match status" value="1"/>
</dbReference>
<dbReference type="GO" id="GO:0003677">
    <property type="term" value="F:DNA binding"/>
    <property type="evidence" value="ECO:0007669"/>
    <property type="project" value="InterPro"/>
</dbReference>
<dbReference type="CDD" id="cd00093">
    <property type="entry name" value="HTH_XRE"/>
    <property type="match status" value="1"/>
</dbReference>
<reference evidence="2 3" key="1">
    <citation type="submission" date="2016-01" db="EMBL/GenBank/DDBJ databases">
        <title>Draft Genome Sequences of Seven Thermophilic Sporeformers Isolated from Foods.</title>
        <authorList>
            <person name="Berendsen E.M."/>
            <person name="Wells-Bennik M.H."/>
            <person name="Krawcyk A.O."/>
            <person name="De Jong A."/>
            <person name="Holsappel S."/>
            <person name="Eijlander R.T."/>
            <person name="Kuipers O.P."/>
        </authorList>
    </citation>
    <scope>NUCLEOTIDE SEQUENCE [LARGE SCALE GENOMIC DNA]</scope>
    <source>
        <strain evidence="2 3">B4119</strain>
    </source>
</reference>
<dbReference type="RefSeq" id="WP_061579909.1">
    <property type="nucleotide sequence ID" value="NZ_LQYS01000095.1"/>
</dbReference>
<dbReference type="PATRIC" id="fig|81408.3.peg.403"/>
<dbReference type="EMBL" id="LQYS01000095">
    <property type="protein sequence ID" value="KYD09654.1"/>
    <property type="molecule type" value="Genomic_DNA"/>
</dbReference>
<accession>A0A150LBJ8</accession>
<dbReference type="InterPro" id="IPR010982">
    <property type="entry name" value="Lambda_DNA-bd_dom_sf"/>
</dbReference>
<dbReference type="AlphaFoldDB" id="A0A150LBJ8"/>
<dbReference type="SMART" id="SM00530">
    <property type="entry name" value="HTH_XRE"/>
    <property type="match status" value="1"/>
</dbReference>
<name>A0A150LBJ8_9BACL</name>
<dbReference type="Pfam" id="PF01381">
    <property type="entry name" value="HTH_3"/>
    <property type="match status" value="1"/>
</dbReference>
<evidence type="ECO:0000313" key="3">
    <source>
        <dbReference type="Proteomes" id="UP000075455"/>
    </source>
</evidence>
<organism evidence="2 3">
    <name type="scientific">Saccharococcus caldoxylosilyticus</name>
    <dbReference type="NCBI Taxonomy" id="81408"/>
    <lineage>
        <taxon>Bacteria</taxon>
        <taxon>Bacillati</taxon>
        <taxon>Bacillota</taxon>
        <taxon>Bacilli</taxon>
        <taxon>Bacillales</taxon>
        <taxon>Anoxybacillaceae</taxon>
        <taxon>Saccharococcus</taxon>
    </lineage>
</organism>
<protein>
    <recommendedName>
        <fullName evidence="1">HTH cro/C1-type domain-containing protein</fullName>
    </recommendedName>
</protein>
<comment type="caution">
    <text evidence="2">The sequence shown here is derived from an EMBL/GenBank/DDBJ whole genome shotgun (WGS) entry which is preliminary data.</text>
</comment>
<dbReference type="Proteomes" id="UP000075455">
    <property type="component" value="Unassembled WGS sequence"/>
</dbReference>